<accession>A0ABU7HYD2</accession>
<dbReference type="PIRSF" id="PIRSF018266">
    <property type="entry name" value="FecR"/>
    <property type="match status" value="1"/>
</dbReference>
<proteinExistence type="predicted"/>
<evidence type="ECO:0000313" key="4">
    <source>
        <dbReference type="Proteomes" id="UP001335100"/>
    </source>
</evidence>
<organism evidence="3 4">
    <name type="scientific">Pseudomonas ulcerans</name>
    <dbReference type="NCBI Taxonomy" id="3115852"/>
    <lineage>
        <taxon>Bacteria</taxon>
        <taxon>Pseudomonadati</taxon>
        <taxon>Pseudomonadota</taxon>
        <taxon>Gammaproteobacteria</taxon>
        <taxon>Pseudomonadales</taxon>
        <taxon>Pseudomonadaceae</taxon>
        <taxon>Pseudomonas</taxon>
    </lineage>
</organism>
<comment type="caution">
    <text evidence="3">The sequence shown here is derived from an EMBL/GenBank/DDBJ whole genome shotgun (WGS) entry which is preliminary data.</text>
</comment>
<evidence type="ECO:0000259" key="1">
    <source>
        <dbReference type="Pfam" id="PF04773"/>
    </source>
</evidence>
<dbReference type="InterPro" id="IPR012373">
    <property type="entry name" value="Ferrdict_sens_TM"/>
</dbReference>
<feature type="domain" description="FecR N-terminal" evidence="2">
    <location>
        <begin position="12"/>
        <end position="51"/>
    </location>
</feature>
<dbReference type="Proteomes" id="UP001335100">
    <property type="component" value="Unassembled WGS sequence"/>
</dbReference>
<dbReference type="InterPro" id="IPR006860">
    <property type="entry name" value="FecR"/>
</dbReference>
<dbReference type="InterPro" id="IPR032623">
    <property type="entry name" value="FecR_N"/>
</dbReference>
<gene>
    <name evidence="3" type="ORF">V0R50_25280</name>
</gene>
<dbReference type="PANTHER" id="PTHR30273">
    <property type="entry name" value="PERIPLASMIC SIGNAL SENSOR AND SIGMA FACTOR ACTIVATOR FECR-RELATED"/>
    <property type="match status" value="1"/>
</dbReference>
<evidence type="ECO:0000313" key="3">
    <source>
        <dbReference type="EMBL" id="MEE1936552.1"/>
    </source>
</evidence>
<dbReference type="PANTHER" id="PTHR30273:SF2">
    <property type="entry name" value="PROTEIN FECR"/>
    <property type="match status" value="1"/>
</dbReference>
<dbReference type="EMBL" id="JAZDQJ010000039">
    <property type="protein sequence ID" value="MEE1936552.1"/>
    <property type="molecule type" value="Genomic_DNA"/>
</dbReference>
<reference evidence="3 4" key="1">
    <citation type="submission" date="2024-01" db="EMBL/GenBank/DDBJ databases">
        <title>Unpublished Manusciprt.</title>
        <authorList>
            <person name="Duman M."/>
            <person name="Valdes E.G."/>
            <person name="Ajmi N."/>
            <person name="Altun S."/>
            <person name="Saticioglu I.B."/>
        </authorList>
    </citation>
    <scope>NUCLEOTIDE SEQUENCE [LARGE SCALE GENOMIC DNA]</scope>
    <source>
        <strain evidence="3 4">148P</strain>
    </source>
</reference>
<feature type="domain" description="FecR protein" evidence="1">
    <location>
        <begin position="111"/>
        <end position="198"/>
    </location>
</feature>
<keyword evidence="4" id="KW-1185">Reference proteome</keyword>
<dbReference type="Pfam" id="PF16220">
    <property type="entry name" value="DUF4880"/>
    <property type="match status" value="1"/>
</dbReference>
<evidence type="ECO:0000259" key="2">
    <source>
        <dbReference type="Pfam" id="PF16220"/>
    </source>
</evidence>
<name>A0ABU7HYD2_9PSED</name>
<protein>
    <submittedName>
        <fullName evidence="3">FecR domain-containing protein</fullName>
    </submittedName>
</protein>
<dbReference type="Gene3D" id="2.60.120.1440">
    <property type="match status" value="1"/>
</dbReference>
<dbReference type="Pfam" id="PF04773">
    <property type="entry name" value="FecR"/>
    <property type="match status" value="1"/>
</dbReference>
<dbReference type="RefSeq" id="WP_330077222.1">
    <property type="nucleotide sequence ID" value="NZ_JAZDQJ010000039.1"/>
</dbReference>
<sequence length="315" mass="35123">MKEQRLDDPVAEEAIDWMVRLQSGDFDAAQQAELERWRNRSTHHRQVYQRLLAGLAQFQQSPWRGRASQPLLRSLEQPDGRRAFLRTALGIGLLVGGAGWLGGEGMGDGVEYRTSTAERGSWRLSDGSQLQLNARSRVSLWFDGEQRRLRLHEGEMLIEVAPLVRRPLSIHTASGTLLSDGGQLTLRELPGRSRVVTLREGARLLPAAATAQALPAGRVTWFSPGGVLEQTPMGAMETAWLQGWLVAHNEPLGNLVEALRGYRKGWVRLEPEVAGLRVSGRFPLDDSRQTLEILQQSLPIRVVQVTDWLLLIRAA</sequence>